<reference evidence="1 2" key="1">
    <citation type="submission" date="2021-11" db="EMBL/GenBank/DDBJ databases">
        <title>Aliifidinibius sp. nov., a new bacterium isolated from saline soil.</title>
        <authorList>
            <person name="Galisteo C."/>
            <person name="De La Haba R."/>
            <person name="Sanchez-Porro C."/>
            <person name="Ventosa A."/>
        </authorList>
    </citation>
    <scope>NUCLEOTIDE SEQUENCE [LARGE SCALE GENOMIC DNA]</scope>
    <source>
        <strain evidence="1 2">KACC 190600</strain>
    </source>
</reference>
<keyword evidence="2" id="KW-1185">Reference proteome</keyword>
<dbReference type="Proteomes" id="UP001207337">
    <property type="component" value="Unassembled WGS sequence"/>
</dbReference>
<evidence type="ECO:0000313" key="1">
    <source>
        <dbReference type="EMBL" id="MCW9712667.1"/>
    </source>
</evidence>
<organism evidence="1 2">
    <name type="scientific">Fodinibius salicampi</name>
    <dbReference type="NCBI Taxonomy" id="1920655"/>
    <lineage>
        <taxon>Bacteria</taxon>
        <taxon>Pseudomonadati</taxon>
        <taxon>Balneolota</taxon>
        <taxon>Balneolia</taxon>
        <taxon>Balneolales</taxon>
        <taxon>Balneolaceae</taxon>
        <taxon>Fodinibius</taxon>
    </lineage>
</organism>
<dbReference type="EMBL" id="JAJNDC010000001">
    <property type="protein sequence ID" value="MCW9712667.1"/>
    <property type="molecule type" value="Genomic_DNA"/>
</dbReference>
<comment type="caution">
    <text evidence="1">The sequence shown here is derived from an EMBL/GenBank/DDBJ whole genome shotgun (WGS) entry which is preliminary data.</text>
</comment>
<sequence length="223" mass="26662">MFGLFNSRKKKLSKFGPCWDYIKPVAYRIRRDYPKFSIKKSSDYRYVCEYYGPYFQFNTRFIYKSNSLFAEIEYESSSEKKKKTYRLEYVIPIIKKRVLITMHNLLFNNSLDFVEGDTSLPIRMDYKIDILETFPVEDFKEEHGIPDFWFHERDNRSGKYFDGQGSDTFIRGQVAKNVWDEEDAEYISLCESELDTFYLLHNELNIDTKKKLSFNKIADGSPQ</sequence>
<dbReference type="RefSeq" id="WP_265788778.1">
    <property type="nucleotide sequence ID" value="NZ_BAABRS010000001.1"/>
</dbReference>
<gene>
    <name evidence="1" type="ORF">LQ318_07100</name>
</gene>
<evidence type="ECO:0000313" key="2">
    <source>
        <dbReference type="Proteomes" id="UP001207337"/>
    </source>
</evidence>
<proteinExistence type="predicted"/>
<name>A0ABT3PXV6_9BACT</name>
<accession>A0ABT3PXV6</accession>
<protein>
    <submittedName>
        <fullName evidence="1">Uncharacterized protein</fullName>
    </submittedName>
</protein>